<feature type="domain" description="Aminoglycoside phosphotransferase" evidence="1">
    <location>
        <begin position="86"/>
        <end position="213"/>
    </location>
</feature>
<evidence type="ECO:0000313" key="3">
    <source>
        <dbReference type="Proteomes" id="UP001295740"/>
    </source>
</evidence>
<dbReference type="Pfam" id="PF01636">
    <property type="entry name" value="APH"/>
    <property type="match status" value="1"/>
</dbReference>
<proteinExistence type="predicted"/>
<dbReference type="EMBL" id="CAUWAG010000006">
    <property type="protein sequence ID" value="CAJ2503505.1"/>
    <property type="molecule type" value="Genomic_DNA"/>
</dbReference>
<dbReference type="InterPro" id="IPR051678">
    <property type="entry name" value="AGP_Transferase"/>
</dbReference>
<sequence>MASYISVNPPFPYINHATPVPLPTYDEIVALGSQPSAQMNIPAGQVPGPTDRSIVKIGEHFVVKYGKGVDLIEGENMLTIRRLTNIPIPTLYAMCQHSNGDKVIIMEYVEGESLRNGWNGFTDLQKASMGAQLRSHLKELRNIPTDGYYGLPGGRPYLPQSWMFKHPAGPFATAALALRLRLQRLKAELVELSKGCDASVFTHADLQPQNILYFEFFMYRTYEMATWGLPAGSDDPILRFGPIVKKIFQVWQTYADLKKETQKEV</sequence>
<keyword evidence="3" id="KW-1185">Reference proteome</keyword>
<dbReference type="PANTHER" id="PTHR21310:SF48">
    <property type="entry name" value="AMINOGLYCOSIDE PHOSPHOTRANSFERASE DOMAIN-CONTAINING PROTEIN"/>
    <property type="match status" value="1"/>
</dbReference>
<name>A0AAI8VEP7_9PEZI</name>
<dbReference type="Proteomes" id="UP001295740">
    <property type="component" value="Unassembled WGS sequence"/>
</dbReference>
<gene>
    <name evidence="2" type="ORF">KHLLAP_LOCUS3973</name>
</gene>
<dbReference type="AlphaFoldDB" id="A0AAI8VEP7"/>
<dbReference type="InterPro" id="IPR002575">
    <property type="entry name" value="Aminoglycoside_PTrfase"/>
</dbReference>
<accession>A0AAI8VEP7</accession>
<dbReference type="InterPro" id="IPR011009">
    <property type="entry name" value="Kinase-like_dom_sf"/>
</dbReference>
<dbReference type="PANTHER" id="PTHR21310">
    <property type="entry name" value="AMINOGLYCOSIDE PHOSPHOTRANSFERASE-RELATED-RELATED"/>
    <property type="match status" value="1"/>
</dbReference>
<evidence type="ECO:0000259" key="1">
    <source>
        <dbReference type="Pfam" id="PF01636"/>
    </source>
</evidence>
<protein>
    <submittedName>
        <fullName evidence="2">Uu.00g108990.m01.CDS01</fullName>
    </submittedName>
</protein>
<comment type="caution">
    <text evidence="2">The sequence shown here is derived from an EMBL/GenBank/DDBJ whole genome shotgun (WGS) entry which is preliminary data.</text>
</comment>
<evidence type="ECO:0000313" key="2">
    <source>
        <dbReference type="EMBL" id="CAJ2503505.1"/>
    </source>
</evidence>
<reference evidence="2" key="1">
    <citation type="submission" date="2023-10" db="EMBL/GenBank/DDBJ databases">
        <authorList>
            <person name="Hackl T."/>
        </authorList>
    </citation>
    <scope>NUCLEOTIDE SEQUENCE</scope>
</reference>
<dbReference type="SUPFAM" id="SSF56112">
    <property type="entry name" value="Protein kinase-like (PK-like)"/>
    <property type="match status" value="1"/>
</dbReference>
<organism evidence="2 3">
    <name type="scientific">Anthostomella pinea</name>
    <dbReference type="NCBI Taxonomy" id="933095"/>
    <lineage>
        <taxon>Eukaryota</taxon>
        <taxon>Fungi</taxon>
        <taxon>Dikarya</taxon>
        <taxon>Ascomycota</taxon>
        <taxon>Pezizomycotina</taxon>
        <taxon>Sordariomycetes</taxon>
        <taxon>Xylariomycetidae</taxon>
        <taxon>Xylariales</taxon>
        <taxon>Xylariaceae</taxon>
        <taxon>Anthostomella</taxon>
    </lineage>
</organism>